<dbReference type="Gene3D" id="1.25.40.10">
    <property type="entry name" value="Tetratricopeptide repeat domain"/>
    <property type="match status" value="1"/>
</dbReference>
<reference evidence="2" key="1">
    <citation type="submission" date="2021-06" db="EMBL/GenBank/DDBJ databases">
        <title>Parelaphostrongylus tenuis whole genome reference sequence.</title>
        <authorList>
            <person name="Garwood T.J."/>
            <person name="Larsen P.A."/>
            <person name="Fountain-Jones N.M."/>
            <person name="Garbe J.R."/>
            <person name="Macchietto M.G."/>
            <person name="Kania S.A."/>
            <person name="Gerhold R.W."/>
            <person name="Richards J.E."/>
            <person name="Wolf T.M."/>
        </authorList>
    </citation>
    <scope>NUCLEOTIDE SEQUENCE</scope>
    <source>
        <strain evidence="2">MNPRO001-30</strain>
        <tissue evidence="2">Meninges</tissue>
    </source>
</reference>
<dbReference type="InterPro" id="IPR011990">
    <property type="entry name" value="TPR-like_helical_dom_sf"/>
</dbReference>
<dbReference type="SUPFAM" id="SSF48452">
    <property type="entry name" value="TPR-like"/>
    <property type="match status" value="1"/>
</dbReference>
<protein>
    <recommendedName>
        <fullName evidence="4">Tetratricopeptide repeat protein</fullName>
    </recommendedName>
</protein>
<evidence type="ECO:0000313" key="1">
    <source>
        <dbReference type="EMBL" id="KAJ1363364.1"/>
    </source>
</evidence>
<name>A0AAD5N8U7_PARTN</name>
<comment type="caution">
    <text evidence="2">The sequence shown here is derived from an EMBL/GenBank/DDBJ whole genome shotgun (WGS) entry which is preliminary data.</text>
</comment>
<dbReference type="AlphaFoldDB" id="A0AAD5N8U7"/>
<gene>
    <name evidence="1" type="ORF">KIN20_023213</name>
    <name evidence="2" type="ORF">KIN20_023226</name>
</gene>
<evidence type="ECO:0008006" key="4">
    <source>
        <dbReference type="Google" id="ProtNLM"/>
    </source>
</evidence>
<proteinExistence type="predicted"/>
<sequence>MQNRDGYMVTSLELEKSLLRHSNTTLTLKASEWLQLSWREFALARRLHEKALRKAPSARIWRKSARLEWCLGDLERAKELIREGLEKSLPVSLSETLDGIQSCDHSSSKIRGHRT</sequence>
<organism evidence="2 3">
    <name type="scientific">Parelaphostrongylus tenuis</name>
    <name type="common">Meningeal worm</name>
    <dbReference type="NCBI Taxonomy" id="148309"/>
    <lineage>
        <taxon>Eukaryota</taxon>
        <taxon>Metazoa</taxon>
        <taxon>Ecdysozoa</taxon>
        <taxon>Nematoda</taxon>
        <taxon>Chromadorea</taxon>
        <taxon>Rhabditida</taxon>
        <taxon>Rhabditina</taxon>
        <taxon>Rhabditomorpha</taxon>
        <taxon>Strongyloidea</taxon>
        <taxon>Metastrongylidae</taxon>
        <taxon>Parelaphostrongylus</taxon>
    </lineage>
</organism>
<evidence type="ECO:0000313" key="2">
    <source>
        <dbReference type="EMBL" id="KAJ1363376.1"/>
    </source>
</evidence>
<evidence type="ECO:0000313" key="3">
    <source>
        <dbReference type="Proteomes" id="UP001196413"/>
    </source>
</evidence>
<dbReference type="Proteomes" id="UP001196413">
    <property type="component" value="Unassembled WGS sequence"/>
</dbReference>
<keyword evidence="3" id="KW-1185">Reference proteome</keyword>
<accession>A0AAD5N8U7</accession>
<dbReference type="EMBL" id="JAHQIW010004686">
    <property type="protein sequence ID" value="KAJ1363376.1"/>
    <property type="molecule type" value="Genomic_DNA"/>
</dbReference>
<dbReference type="EMBL" id="JAHQIW010004686">
    <property type="protein sequence ID" value="KAJ1363364.1"/>
    <property type="molecule type" value="Genomic_DNA"/>
</dbReference>